<protein>
    <submittedName>
        <fullName evidence="1">Uncharacterized protein</fullName>
    </submittedName>
</protein>
<keyword evidence="2" id="KW-1185">Reference proteome</keyword>
<proteinExistence type="predicted"/>
<evidence type="ECO:0000313" key="1">
    <source>
        <dbReference type="EMBL" id="BAY98954.1"/>
    </source>
</evidence>
<accession>A0A1Z4MZR3</accession>
<dbReference type="AlphaFoldDB" id="A0A1Z4MZR3"/>
<dbReference type="RefSeq" id="WP_096576757.1">
    <property type="nucleotide sequence ID" value="NZ_CAWNJS010000001.1"/>
</dbReference>
<dbReference type="KEGG" id="ttq:NIES37_29320"/>
<dbReference type="EMBL" id="AP018248">
    <property type="protein sequence ID" value="BAY98954.1"/>
    <property type="molecule type" value="Genomic_DNA"/>
</dbReference>
<sequence>MQLRQTLQDIVCNIEIEESKFRIRHYHFPPIEIDHNNMVQLKKLPQKIQYEYINSKLLEFIYGIYFEGSGVTEENFETDNNEQVLKKIASKGIDWEFYEELEKNNKGQGWYHPSFHILRQEVDGSLIAEFDNGILQILRERHLPVALQSAIVNDAISIFLPSSFINKSRYRVTGDGFGGLPPAKNFYYTLLVYFNFSSEAAVFAMNCITTEFNAIKLPFVFEVLHNPLNYRFYNSGILKVFSEKYDSKLYKKFILPLLRTIYEDNKSHFREEIPIFTKKIAPGIGLSERPNSQIKFRNIIDSEGSYCEFVADALIEAHQNQDNSSQSRMEYILRKFEKYGIDIERPYLNPNAEDIYTPLV</sequence>
<evidence type="ECO:0000313" key="2">
    <source>
        <dbReference type="Proteomes" id="UP000218785"/>
    </source>
</evidence>
<dbReference type="Proteomes" id="UP000218785">
    <property type="component" value="Chromosome"/>
</dbReference>
<gene>
    <name evidence="1" type="ORF">NIES37_29320</name>
</gene>
<dbReference type="Pfam" id="PF17914">
    <property type="entry name" value="HopA1"/>
    <property type="match status" value="1"/>
</dbReference>
<organism evidence="1 2">
    <name type="scientific">Tolypothrix tenuis PCC 7101</name>
    <dbReference type="NCBI Taxonomy" id="231146"/>
    <lineage>
        <taxon>Bacteria</taxon>
        <taxon>Bacillati</taxon>
        <taxon>Cyanobacteriota</taxon>
        <taxon>Cyanophyceae</taxon>
        <taxon>Nostocales</taxon>
        <taxon>Tolypothrichaceae</taxon>
        <taxon>Tolypothrix</taxon>
    </lineage>
</organism>
<reference evidence="1 2" key="1">
    <citation type="submission" date="2017-06" db="EMBL/GenBank/DDBJ databases">
        <title>Genome sequencing of cyanobaciteial culture collection at National Institute for Environmental Studies (NIES).</title>
        <authorList>
            <person name="Hirose Y."/>
            <person name="Shimura Y."/>
            <person name="Fujisawa T."/>
            <person name="Nakamura Y."/>
            <person name="Kawachi M."/>
        </authorList>
    </citation>
    <scope>NUCLEOTIDE SEQUENCE [LARGE SCALE GENOMIC DNA]</scope>
    <source>
        <strain evidence="1 2">NIES-37</strain>
    </source>
</reference>
<dbReference type="InterPro" id="IPR040871">
    <property type="entry name" value="HopA1"/>
</dbReference>
<name>A0A1Z4MZR3_9CYAN</name>